<dbReference type="EMBL" id="GBXM01093042">
    <property type="protein sequence ID" value="JAH15535.1"/>
    <property type="molecule type" value="Transcribed_RNA"/>
</dbReference>
<evidence type="ECO:0000256" key="1">
    <source>
        <dbReference type="SAM" id="Phobius"/>
    </source>
</evidence>
<keyword evidence="1" id="KW-1133">Transmembrane helix</keyword>
<keyword evidence="1" id="KW-0812">Transmembrane</keyword>
<accession>A0A0E9QGS2</accession>
<reference evidence="2" key="1">
    <citation type="submission" date="2014-11" db="EMBL/GenBank/DDBJ databases">
        <authorList>
            <person name="Amaro Gonzalez C."/>
        </authorList>
    </citation>
    <scope>NUCLEOTIDE SEQUENCE</scope>
</reference>
<feature type="transmembrane region" description="Helical" evidence="1">
    <location>
        <begin position="6"/>
        <end position="27"/>
    </location>
</feature>
<name>A0A0E9QGS2_ANGAN</name>
<proteinExistence type="predicted"/>
<sequence>MLWGNIVLHVCHLIILSIFFVFVFILFSSNAGQDSLFKVCYLFLLYI</sequence>
<organism evidence="2">
    <name type="scientific">Anguilla anguilla</name>
    <name type="common">European freshwater eel</name>
    <name type="synonym">Muraena anguilla</name>
    <dbReference type="NCBI Taxonomy" id="7936"/>
    <lineage>
        <taxon>Eukaryota</taxon>
        <taxon>Metazoa</taxon>
        <taxon>Chordata</taxon>
        <taxon>Craniata</taxon>
        <taxon>Vertebrata</taxon>
        <taxon>Euteleostomi</taxon>
        <taxon>Actinopterygii</taxon>
        <taxon>Neopterygii</taxon>
        <taxon>Teleostei</taxon>
        <taxon>Anguilliformes</taxon>
        <taxon>Anguillidae</taxon>
        <taxon>Anguilla</taxon>
    </lineage>
</organism>
<dbReference type="AlphaFoldDB" id="A0A0E9QGS2"/>
<reference evidence="2" key="2">
    <citation type="journal article" date="2015" name="Fish Shellfish Immunol.">
        <title>Early steps in the European eel (Anguilla anguilla)-Vibrio vulnificus interaction in the gills: Role of the RtxA13 toxin.</title>
        <authorList>
            <person name="Callol A."/>
            <person name="Pajuelo D."/>
            <person name="Ebbesson L."/>
            <person name="Teles M."/>
            <person name="MacKenzie S."/>
            <person name="Amaro C."/>
        </authorList>
    </citation>
    <scope>NUCLEOTIDE SEQUENCE</scope>
</reference>
<keyword evidence="1" id="KW-0472">Membrane</keyword>
<evidence type="ECO:0000313" key="2">
    <source>
        <dbReference type="EMBL" id="JAH15535.1"/>
    </source>
</evidence>
<protein>
    <submittedName>
        <fullName evidence="2">Uncharacterized protein</fullName>
    </submittedName>
</protein>